<organism evidence="2 3">
    <name type="scientific">Bacteroides finegoldii</name>
    <dbReference type="NCBI Taxonomy" id="338188"/>
    <lineage>
        <taxon>Bacteria</taxon>
        <taxon>Pseudomonadati</taxon>
        <taxon>Bacteroidota</taxon>
        <taxon>Bacteroidia</taxon>
        <taxon>Bacteroidales</taxon>
        <taxon>Bacteroidaceae</taxon>
        <taxon>Bacteroides</taxon>
    </lineage>
</organism>
<feature type="transmembrane region" description="Helical" evidence="1">
    <location>
        <begin position="12"/>
        <end position="31"/>
    </location>
</feature>
<keyword evidence="1" id="KW-0812">Transmembrane</keyword>
<dbReference type="STRING" id="338188.ERS852397_01300"/>
<accession>A0A174C139</accession>
<protein>
    <submittedName>
        <fullName evidence="2">Uncharacterized protein</fullName>
    </submittedName>
</protein>
<keyword evidence="1" id="KW-1133">Transmembrane helix</keyword>
<reference evidence="2 3" key="1">
    <citation type="submission" date="2015-09" db="EMBL/GenBank/DDBJ databases">
        <authorList>
            <consortium name="Pathogen Informatics"/>
        </authorList>
    </citation>
    <scope>NUCLEOTIDE SEQUENCE [LARGE SCALE GENOMIC DNA]</scope>
    <source>
        <strain evidence="2 3">2789STDY5608840</strain>
    </source>
</reference>
<name>A0A174C139_9BACE</name>
<sequence>MQDCTEQKSHLYCYIYVFFIVLDIRLIKEIVLHL</sequence>
<evidence type="ECO:0000313" key="2">
    <source>
        <dbReference type="EMBL" id="CUO07241.1"/>
    </source>
</evidence>
<proteinExistence type="predicted"/>
<dbReference type="EMBL" id="CYZH01000006">
    <property type="protein sequence ID" value="CUO07241.1"/>
    <property type="molecule type" value="Genomic_DNA"/>
</dbReference>
<evidence type="ECO:0000256" key="1">
    <source>
        <dbReference type="SAM" id="Phobius"/>
    </source>
</evidence>
<keyword evidence="1" id="KW-0472">Membrane</keyword>
<gene>
    <name evidence="2" type="ORF">ERS852397_01300</name>
</gene>
<dbReference type="AlphaFoldDB" id="A0A174C139"/>
<evidence type="ECO:0000313" key="3">
    <source>
        <dbReference type="Proteomes" id="UP000095517"/>
    </source>
</evidence>
<dbReference type="Proteomes" id="UP000095517">
    <property type="component" value="Unassembled WGS sequence"/>
</dbReference>